<sequence>MKYYKVGKHILESIYNELKINNLITDRRVTNFDDWLEILNCDEIKV</sequence>
<proteinExistence type="predicted"/>
<dbReference type="AlphaFoldDB" id="A0A0F8Y1D3"/>
<comment type="caution">
    <text evidence="1">The sequence shown here is derived from an EMBL/GenBank/DDBJ whole genome shotgun (WGS) entry which is preliminary data.</text>
</comment>
<gene>
    <name evidence="1" type="ORF">LCGC14_2877160</name>
</gene>
<evidence type="ECO:0000313" key="1">
    <source>
        <dbReference type="EMBL" id="KKK75098.1"/>
    </source>
</evidence>
<protein>
    <submittedName>
        <fullName evidence="1">Uncharacterized protein</fullName>
    </submittedName>
</protein>
<reference evidence="1" key="1">
    <citation type="journal article" date="2015" name="Nature">
        <title>Complex archaea that bridge the gap between prokaryotes and eukaryotes.</title>
        <authorList>
            <person name="Spang A."/>
            <person name="Saw J.H."/>
            <person name="Jorgensen S.L."/>
            <person name="Zaremba-Niedzwiedzka K."/>
            <person name="Martijn J."/>
            <person name="Lind A.E."/>
            <person name="van Eijk R."/>
            <person name="Schleper C."/>
            <person name="Guy L."/>
            <person name="Ettema T.J."/>
        </authorList>
    </citation>
    <scope>NUCLEOTIDE SEQUENCE</scope>
</reference>
<dbReference type="EMBL" id="LAZR01056015">
    <property type="protein sequence ID" value="KKK75098.1"/>
    <property type="molecule type" value="Genomic_DNA"/>
</dbReference>
<accession>A0A0F8Y1D3</accession>
<organism evidence="1">
    <name type="scientific">marine sediment metagenome</name>
    <dbReference type="NCBI Taxonomy" id="412755"/>
    <lineage>
        <taxon>unclassified sequences</taxon>
        <taxon>metagenomes</taxon>
        <taxon>ecological metagenomes</taxon>
    </lineage>
</organism>
<name>A0A0F8Y1D3_9ZZZZ</name>